<dbReference type="NCBIfam" id="NF038402">
    <property type="entry name" value="TroA_like"/>
    <property type="match status" value="1"/>
</dbReference>
<name>A0A3S9MXD6_9FLAO</name>
<dbReference type="OrthoDB" id="9816357at2"/>
<dbReference type="InterPro" id="IPR054828">
    <property type="entry name" value="Vit_B12_bind_prot"/>
</dbReference>
<evidence type="ECO:0000313" key="4">
    <source>
        <dbReference type="Proteomes" id="UP000279600"/>
    </source>
</evidence>
<dbReference type="AlphaFoldDB" id="A0A3S9MXD6"/>
<feature type="domain" description="Fe/B12 periplasmic-binding" evidence="2">
    <location>
        <begin position="20"/>
        <end position="266"/>
    </location>
</feature>
<accession>A0A3S9MXD6</accession>
<proteinExistence type="predicted"/>
<dbReference type="Gene3D" id="3.40.50.1980">
    <property type="entry name" value="Nitrogenase molybdenum iron protein domain"/>
    <property type="match status" value="2"/>
</dbReference>
<dbReference type="Pfam" id="PF01497">
    <property type="entry name" value="Peripla_BP_2"/>
    <property type="match status" value="1"/>
</dbReference>
<dbReference type="RefSeq" id="WP_126446870.1">
    <property type="nucleotide sequence ID" value="NZ_CP034549.1"/>
</dbReference>
<dbReference type="KEGG" id="noj:EJ995_06705"/>
<dbReference type="EMBL" id="CP034549">
    <property type="protein sequence ID" value="AZQ43936.1"/>
    <property type="molecule type" value="Genomic_DNA"/>
</dbReference>
<evidence type="ECO:0000313" key="3">
    <source>
        <dbReference type="EMBL" id="AZQ43936.1"/>
    </source>
</evidence>
<dbReference type="Proteomes" id="UP000279600">
    <property type="component" value="Chromosome"/>
</dbReference>
<evidence type="ECO:0000259" key="2">
    <source>
        <dbReference type="PROSITE" id="PS50983"/>
    </source>
</evidence>
<dbReference type="PROSITE" id="PS50983">
    <property type="entry name" value="FE_B12_PBP"/>
    <property type="match status" value="1"/>
</dbReference>
<dbReference type="SUPFAM" id="SSF53807">
    <property type="entry name" value="Helical backbone' metal receptor"/>
    <property type="match status" value="1"/>
</dbReference>
<organism evidence="3 4">
    <name type="scientific">Nonlabens ponticola</name>
    <dbReference type="NCBI Taxonomy" id="2496866"/>
    <lineage>
        <taxon>Bacteria</taxon>
        <taxon>Pseudomonadati</taxon>
        <taxon>Bacteroidota</taxon>
        <taxon>Flavobacteriia</taxon>
        <taxon>Flavobacteriales</taxon>
        <taxon>Flavobacteriaceae</taxon>
        <taxon>Nonlabens</taxon>
    </lineage>
</organism>
<sequence length="266" mass="30237">MISVKDQLNNLIELAQPAQRIVSLVPSQTELLFDLGLEDRIVGITRFCVHPARALETKTVVGGTKKVIQKRIKELQPDLIICNKEENTCEMVTRCQQIGPTYVSDIKTLQDSLYMIADIGKLTGTSDKATHLIKEISTAFDHLNSFKELRALYLIWKNPYMSIGHDTFIHDMMSHAGLDNVLIYQTRYPTLTIQQIVDLAPQVILFSSEPYNFKEVDMQDIVLAFAKADKSQPNCILVDGELFAWYGSRLLKSPGYFNDLRERLKV</sequence>
<keyword evidence="1" id="KW-0732">Signal</keyword>
<dbReference type="InterPro" id="IPR002491">
    <property type="entry name" value="ABC_transptr_periplasmic_BD"/>
</dbReference>
<keyword evidence="4" id="KW-1185">Reference proteome</keyword>
<dbReference type="PANTHER" id="PTHR30535:SF35">
    <property type="entry name" value="PERIPLASMIC BINDING PROTEIN"/>
    <property type="match status" value="1"/>
</dbReference>
<dbReference type="PANTHER" id="PTHR30535">
    <property type="entry name" value="VITAMIN B12-BINDING PROTEIN"/>
    <property type="match status" value="1"/>
</dbReference>
<protein>
    <submittedName>
        <fullName evidence="3">Iron ABC transporter substrate-binding protein</fullName>
    </submittedName>
</protein>
<gene>
    <name evidence="3" type="ORF">EJ995_06705</name>
</gene>
<dbReference type="InterPro" id="IPR050902">
    <property type="entry name" value="ABC_Transporter_SBP"/>
</dbReference>
<evidence type="ECO:0000256" key="1">
    <source>
        <dbReference type="ARBA" id="ARBA00022729"/>
    </source>
</evidence>
<reference evidence="3 4" key="1">
    <citation type="submission" date="2018-12" db="EMBL/GenBank/DDBJ databases">
        <title>Complete genome of Nonlabens sp. MJ115.</title>
        <authorList>
            <person name="Choi H.S."/>
            <person name="Jung J."/>
        </authorList>
    </citation>
    <scope>NUCLEOTIDE SEQUENCE [LARGE SCALE GENOMIC DNA]</scope>
    <source>
        <strain evidence="3 4">MJ115</strain>
    </source>
</reference>